<dbReference type="KEGG" id="pxv:FXF36_14265"/>
<dbReference type="InterPro" id="IPR013783">
    <property type="entry name" value="Ig-like_fold"/>
</dbReference>
<reference evidence="3" key="1">
    <citation type="submission" date="2019-08" db="EMBL/GenBank/DDBJ databases">
        <title>Complete Genome Sequence of the Polysaccharide-Degrading Rumen Bacterium Pseudobutyrivibrio xylanivorans MA3014.</title>
        <authorList>
            <person name="Palevich N."/>
            <person name="Maclean P.H."/>
            <person name="Kelly W.J."/>
            <person name="Leahy S.C."/>
            <person name="Rakonjac J."/>
            <person name="Attwood G.T."/>
        </authorList>
    </citation>
    <scope>NUCLEOTIDE SEQUENCE [LARGE SCALE GENOMIC DNA]</scope>
    <source>
        <strain evidence="3">MA3014</strain>
    </source>
</reference>
<dbReference type="EMBL" id="CP043028">
    <property type="protein sequence ID" value="QFJ55972.1"/>
    <property type="molecule type" value="Genomic_DNA"/>
</dbReference>
<dbReference type="InterPro" id="IPR008965">
    <property type="entry name" value="CBM2/CBM3_carb-bd_dom_sf"/>
</dbReference>
<evidence type="ECO:0008006" key="4">
    <source>
        <dbReference type="Google" id="ProtNLM"/>
    </source>
</evidence>
<feature type="signal peptide" evidence="1">
    <location>
        <begin position="1"/>
        <end position="30"/>
    </location>
</feature>
<dbReference type="AlphaFoldDB" id="A0A5P6VUH3"/>
<sequence>MMIKNLKRAVVLGMAAITLLTGTPATTVKAAEAKPVHTAVASTGKGDAQKITYKVTLDKTTVTDGRVAVVYDPKVLELKSDSEGIKFADADVNKKFVDGDSKGVAYAFVSDAPKTANGTLMTVQFNVKKGLKSQKTTISTKVFGINNEDTEVVAETVLDDAVEVGLKDLKKPTINKLNQTILGVYMSWTKDANADGYVIYRSTSKNGNYTKIATVSGLNSYWDVLVANNKTYYYKVVSYQGSGNSRVYSQESAPVSIKVKKFFGLFS</sequence>
<proteinExistence type="predicted"/>
<feature type="chain" id="PRO_5024924541" description="Cohesin domain-containing protein" evidence="1">
    <location>
        <begin position="31"/>
        <end position="267"/>
    </location>
</feature>
<dbReference type="RefSeq" id="WP_151625236.1">
    <property type="nucleotide sequence ID" value="NZ_CP043028.1"/>
</dbReference>
<protein>
    <recommendedName>
        <fullName evidence="4">Cohesin domain-containing protein</fullName>
    </recommendedName>
</protein>
<keyword evidence="1" id="KW-0732">Signal</keyword>
<evidence type="ECO:0000313" key="3">
    <source>
        <dbReference type="Proteomes" id="UP000327030"/>
    </source>
</evidence>
<dbReference type="OrthoDB" id="1999618at2"/>
<dbReference type="Proteomes" id="UP000327030">
    <property type="component" value="Chromosome 1"/>
</dbReference>
<dbReference type="Gene3D" id="2.60.40.10">
    <property type="entry name" value="Immunoglobulins"/>
    <property type="match status" value="1"/>
</dbReference>
<dbReference type="GO" id="GO:0030246">
    <property type="term" value="F:carbohydrate binding"/>
    <property type="evidence" value="ECO:0007669"/>
    <property type="project" value="InterPro"/>
</dbReference>
<gene>
    <name evidence="2" type="ORF">FXF36_14265</name>
</gene>
<name>A0A5P6VUH3_PSEXY</name>
<organism evidence="2 3">
    <name type="scientific">Pseudobutyrivibrio xylanivorans</name>
    <dbReference type="NCBI Taxonomy" id="185007"/>
    <lineage>
        <taxon>Bacteria</taxon>
        <taxon>Bacillati</taxon>
        <taxon>Bacillota</taxon>
        <taxon>Clostridia</taxon>
        <taxon>Lachnospirales</taxon>
        <taxon>Lachnospiraceae</taxon>
        <taxon>Pseudobutyrivibrio</taxon>
    </lineage>
</organism>
<evidence type="ECO:0000313" key="2">
    <source>
        <dbReference type="EMBL" id="QFJ55972.1"/>
    </source>
</evidence>
<dbReference type="SUPFAM" id="SSF49384">
    <property type="entry name" value="Carbohydrate-binding domain"/>
    <property type="match status" value="1"/>
</dbReference>
<accession>A0A5P6VUH3</accession>
<evidence type="ECO:0000256" key="1">
    <source>
        <dbReference type="SAM" id="SignalP"/>
    </source>
</evidence>
<dbReference type="Gene3D" id="2.60.40.680">
    <property type="match status" value="1"/>
</dbReference>